<accession>A0ABS7GIK0</accession>
<evidence type="ECO:0008006" key="3">
    <source>
        <dbReference type="Google" id="ProtNLM"/>
    </source>
</evidence>
<organism evidence="1 2">
    <name type="scientific">Chitinophaga rhizophila</name>
    <dbReference type="NCBI Taxonomy" id="2866212"/>
    <lineage>
        <taxon>Bacteria</taxon>
        <taxon>Pseudomonadati</taxon>
        <taxon>Bacteroidota</taxon>
        <taxon>Chitinophagia</taxon>
        <taxon>Chitinophagales</taxon>
        <taxon>Chitinophagaceae</taxon>
        <taxon>Chitinophaga</taxon>
    </lineage>
</organism>
<gene>
    <name evidence="1" type="ORF">K1Y79_21750</name>
</gene>
<evidence type="ECO:0000313" key="1">
    <source>
        <dbReference type="EMBL" id="MBW8686975.1"/>
    </source>
</evidence>
<proteinExistence type="predicted"/>
<sequence length="262" mass="29946">MKTMVYIFLCVLFLGCTKHETPPSSPSAPKCRIISFTTGSWYDSSYVTYNSKGNPLSRIRKETGTGATNLFFRYDTQDRLSQMLTTYTTADNGEYFEEWHYYFYNNSGKIVKDSCWFNGTITANGPVPDFGQLFYGIKTFEYDNKGRIVNVVGWGQNNYRFTYDNRQNLDSMHVKTGFGSEYSVGYGPYDNTTNPNRTHKIWQFLSLDYSLNNASNVSATNQFGLPTAMSATREYPDFLKVFYTDLQITYDCNPTGSGHAIH</sequence>
<name>A0ABS7GIK0_9BACT</name>
<dbReference type="EMBL" id="JAICCF010000004">
    <property type="protein sequence ID" value="MBW8686975.1"/>
    <property type="molecule type" value="Genomic_DNA"/>
</dbReference>
<reference evidence="1 2" key="1">
    <citation type="submission" date="2021-08" db="EMBL/GenBank/DDBJ databases">
        <title>The genome sequence of Chitinophaga sp. B61.</title>
        <authorList>
            <person name="Zhang X."/>
        </authorList>
    </citation>
    <scope>NUCLEOTIDE SEQUENCE [LARGE SCALE GENOMIC DNA]</scope>
    <source>
        <strain evidence="1 2">B61</strain>
    </source>
</reference>
<dbReference type="PROSITE" id="PS51257">
    <property type="entry name" value="PROKAR_LIPOPROTEIN"/>
    <property type="match status" value="1"/>
</dbReference>
<dbReference type="Proteomes" id="UP000812961">
    <property type="component" value="Unassembled WGS sequence"/>
</dbReference>
<dbReference type="Gene3D" id="2.180.10.10">
    <property type="entry name" value="RHS repeat-associated core"/>
    <property type="match status" value="1"/>
</dbReference>
<protein>
    <recommendedName>
        <fullName evidence="3">YD repeat-containing protein</fullName>
    </recommendedName>
</protein>
<evidence type="ECO:0000313" key="2">
    <source>
        <dbReference type="Proteomes" id="UP000812961"/>
    </source>
</evidence>
<dbReference type="RefSeq" id="WP_220252303.1">
    <property type="nucleotide sequence ID" value="NZ_JAICCF010000004.1"/>
</dbReference>
<comment type="caution">
    <text evidence="1">The sequence shown here is derived from an EMBL/GenBank/DDBJ whole genome shotgun (WGS) entry which is preliminary data.</text>
</comment>
<keyword evidence="2" id="KW-1185">Reference proteome</keyword>